<feature type="transmembrane region" description="Helical" evidence="1">
    <location>
        <begin position="109"/>
        <end position="132"/>
    </location>
</feature>
<evidence type="ECO:0000256" key="1">
    <source>
        <dbReference type="SAM" id="Phobius"/>
    </source>
</evidence>
<feature type="transmembrane region" description="Helical" evidence="1">
    <location>
        <begin position="317"/>
        <end position="340"/>
    </location>
</feature>
<keyword evidence="1" id="KW-0472">Membrane</keyword>
<dbReference type="SUPFAM" id="SSF103473">
    <property type="entry name" value="MFS general substrate transporter"/>
    <property type="match status" value="1"/>
</dbReference>
<feature type="transmembrane region" description="Helical" evidence="1">
    <location>
        <begin position="259"/>
        <end position="278"/>
    </location>
</feature>
<dbReference type="RefSeq" id="WP_194977436.1">
    <property type="nucleotide sequence ID" value="NZ_JADMKS010000001.1"/>
</dbReference>
<comment type="caution">
    <text evidence="2">The sequence shown here is derived from an EMBL/GenBank/DDBJ whole genome shotgun (WGS) entry which is preliminary data.</text>
</comment>
<feature type="transmembrane region" description="Helical" evidence="1">
    <location>
        <begin position="82"/>
        <end position="103"/>
    </location>
</feature>
<evidence type="ECO:0000313" key="2">
    <source>
        <dbReference type="EMBL" id="MBF6635509.1"/>
    </source>
</evidence>
<feature type="transmembrane region" description="Helical" evidence="1">
    <location>
        <begin position="51"/>
        <end position="70"/>
    </location>
</feature>
<organism evidence="2 3">
    <name type="scientific">Rouxiella silvae</name>
    <dbReference type="NCBI Taxonomy" id="1646373"/>
    <lineage>
        <taxon>Bacteria</taxon>
        <taxon>Pseudomonadati</taxon>
        <taxon>Pseudomonadota</taxon>
        <taxon>Gammaproteobacteria</taxon>
        <taxon>Enterobacterales</taxon>
        <taxon>Yersiniaceae</taxon>
        <taxon>Rouxiella</taxon>
    </lineage>
</organism>
<dbReference type="EMBL" id="JADMKS010000001">
    <property type="protein sequence ID" value="MBF6635509.1"/>
    <property type="molecule type" value="Genomic_DNA"/>
</dbReference>
<dbReference type="AlphaFoldDB" id="A0AA40WZM4"/>
<dbReference type="Gene3D" id="1.20.1250.20">
    <property type="entry name" value="MFS general substrate transporter like domains"/>
    <property type="match status" value="1"/>
</dbReference>
<protein>
    <submittedName>
        <fullName evidence="2">MFS transporter</fullName>
    </submittedName>
</protein>
<feature type="transmembrane region" description="Helical" evidence="1">
    <location>
        <begin position="20"/>
        <end position="39"/>
    </location>
</feature>
<feature type="transmembrane region" description="Helical" evidence="1">
    <location>
        <begin position="376"/>
        <end position="398"/>
    </location>
</feature>
<keyword evidence="1" id="KW-0812">Transmembrane</keyword>
<reference evidence="2" key="2">
    <citation type="submission" date="2022-09" db="EMBL/GenBank/DDBJ databases">
        <title>Rouxiella aceris sp. nov., isolated from tree sap and emended description of the genus Rhouxiella.</title>
        <authorList>
            <person name="Kim I.S."/>
        </authorList>
    </citation>
    <scope>NUCLEOTIDE SEQUENCE</scope>
    <source>
        <strain evidence="2">SAP-2</strain>
    </source>
</reference>
<feature type="transmembrane region" description="Helical" evidence="1">
    <location>
        <begin position="144"/>
        <end position="167"/>
    </location>
</feature>
<dbReference type="Proteomes" id="UP000705283">
    <property type="component" value="Unassembled WGS sequence"/>
</dbReference>
<name>A0AA40WZM4_9GAMM</name>
<feature type="transmembrane region" description="Helical" evidence="1">
    <location>
        <begin position="227"/>
        <end position="247"/>
    </location>
</feature>
<feature type="transmembrane region" description="Helical" evidence="1">
    <location>
        <begin position="352"/>
        <end position="370"/>
    </location>
</feature>
<dbReference type="InterPro" id="IPR036259">
    <property type="entry name" value="MFS_trans_sf"/>
</dbReference>
<feature type="transmembrane region" description="Helical" evidence="1">
    <location>
        <begin position="173"/>
        <end position="192"/>
    </location>
</feature>
<sequence length="403" mass="43398">MNTLLVALLSALRDHRWLRLLGCAFILSSVGNGLTQVVVYSQLLRWHVSPAILTLAYLLATLPGFLGSLLGEKMCRRYSPFVVVTLAEILGLVALGFPAWGITFHNLPAMLAVKSAEAFFSGMIYPALTLIFKRGLKANELPAATALETLIFAAQVLLGVGLGVMIINRFSLITLLVMDAFSFIFSAILLMFTARHFIKRYVNESRQPAFAVALKWRECSPLQRRSMLLLPLLAAVGTPVMALMPALAQQIRPDETTGLALPLLLARSLGQVCGPLLLNSQKLRQHAQSNLRLVGYLSTFLAGYFLLPALATWNLAALGAVFIAHLASNVVFALGTFSLLNHFSQPQAASASGIAWRAQILVAAVMSLIAAGTAEIIGAINALYVVSLPGILGVVIVLKRSGR</sequence>
<feature type="transmembrane region" description="Helical" evidence="1">
    <location>
        <begin position="290"/>
        <end position="311"/>
    </location>
</feature>
<accession>A0AA40WZM4</accession>
<gene>
    <name evidence="2" type="ORF">ITX54_02370</name>
</gene>
<reference evidence="2" key="1">
    <citation type="submission" date="2020-11" db="EMBL/GenBank/DDBJ databases">
        <authorList>
            <person name="Lee S.D."/>
        </authorList>
    </citation>
    <scope>NUCLEOTIDE SEQUENCE</scope>
    <source>
        <strain evidence="2">SAP-2</strain>
    </source>
</reference>
<proteinExistence type="predicted"/>
<keyword evidence="1" id="KW-1133">Transmembrane helix</keyword>
<evidence type="ECO:0000313" key="3">
    <source>
        <dbReference type="Proteomes" id="UP000705283"/>
    </source>
</evidence>